<accession>A0A0V8JID5</accession>
<keyword evidence="5 7" id="KW-0472">Membrane</keyword>
<dbReference type="SUPFAM" id="SSF161070">
    <property type="entry name" value="SNF-like"/>
    <property type="match status" value="1"/>
</dbReference>
<dbReference type="EMBL" id="LNQP01000074">
    <property type="protein sequence ID" value="KSU86621.1"/>
    <property type="molecule type" value="Genomic_DNA"/>
</dbReference>
<reference evidence="8 9" key="1">
    <citation type="submission" date="2015-11" db="EMBL/GenBank/DDBJ databases">
        <title>Bacillus caseinolyticus sp nov.</title>
        <authorList>
            <person name="Dastager S.G."/>
            <person name="Mawlankar R."/>
        </authorList>
    </citation>
    <scope>NUCLEOTIDE SEQUENCE [LARGE SCALE GENOMIC DNA]</scope>
    <source>
        <strain evidence="8 9">SGD-V-76</strain>
    </source>
</reference>
<evidence type="ECO:0000256" key="5">
    <source>
        <dbReference type="ARBA" id="ARBA00023136"/>
    </source>
</evidence>
<name>A0A0V8JID5_9BACI</name>
<dbReference type="Pfam" id="PF00209">
    <property type="entry name" value="SNF"/>
    <property type="match status" value="2"/>
</dbReference>
<gene>
    <name evidence="8" type="ORF">AS180_17515</name>
</gene>
<dbReference type="PROSITE" id="PS50267">
    <property type="entry name" value="NA_NEUROTRAN_SYMP_3"/>
    <property type="match status" value="1"/>
</dbReference>
<dbReference type="CDD" id="cd10336">
    <property type="entry name" value="SLC6sbd_Tyt1-Like"/>
    <property type="match status" value="1"/>
</dbReference>
<evidence type="ECO:0000256" key="2">
    <source>
        <dbReference type="ARBA" id="ARBA00022448"/>
    </source>
</evidence>
<feature type="transmembrane region" description="Helical" evidence="7">
    <location>
        <begin position="296"/>
        <end position="322"/>
    </location>
</feature>
<evidence type="ECO:0000256" key="4">
    <source>
        <dbReference type="ARBA" id="ARBA00022989"/>
    </source>
</evidence>
<feature type="transmembrane region" description="Helical" evidence="7">
    <location>
        <begin position="251"/>
        <end position="276"/>
    </location>
</feature>
<organism evidence="8 9">
    <name type="scientific">Priestia veravalensis</name>
    <dbReference type="NCBI Taxonomy" id="1414648"/>
    <lineage>
        <taxon>Bacteria</taxon>
        <taxon>Bacillati</taxon>
        <taxon>Bacillota</taxon>
        <taxon>Bacilli</taxon>
        <taxon>Bacillales</taxon>
        <taxon>Bacillaceae</taxon>
        <taxon>Priestia</taxon>
    </lineage>
</organism>
<evidence type="ECO:0000313" key="8">
    <source>
        <dbReference type="EMBL" id="KSU86621.1"/>
    </source>
</evidence>
<dbReference type="PRINTS" id="PR00176">
    <property type="entry name" value="NANEUSMPORT"/>
</dbReference>
<feature type="transmembrane region" description="Helical" evidence="7">
    <location>
        <begin position="375"/>
        <end position="398"/>
    </location>
</feature>
<dbReference type="RefSeq" id="WP_025909988.1">
    <property type="nucleotide sequence ID" value="NZ_KQ758689.1"/>
</dbReference>
<dbReference type="InterPro" id="IPR047218">
    <property type="entry name" value="YocR/YhdH-like"/>
</dbReference>
<comment type="caution">
    <text evidence="8">The sequence shown here is derived from an EMBL/GenBank/DDBJ whole genome shotgun (WGS) entry which is preliminary data.</text>
</comment>
<dbReference type="InterPro" id="IPR000175">
    <property type="entry name" value="Na/ntran_symport"/>
</dbReference>
<feature type="transmembrane region" description="Helical" evidence="7">
    <location>
        <begin position="144"/>
        <end position="162"/>
    </location>
</feature>
<dbReference type="GO" id="GO:0016020">
    <property type="term" value="C:membrane"/>
    <property type="evidence" value="ECO:0007669"/>
    <property type="project" value="UniProtKB-SubCell"/>
</dbReference>
<dbReference type="Proteomes" id="UP000053681">
    <property type="component" value="Unassembled WGS sequence"/>
</dbReference>
<feature type="transmembrane region" description="Helical" evidence="7">
    <location>
        <begin position="214"/>
        <end position="239"/>
    </location>
</feature>
<feature type="transmembrane region" description="Helical" evidence="7">
    <location>
        <begin position="12"/>
        <end position="30"/>
    </location>
</feature>
<comment type="subcellular location">
    <subcellularLocation>
        <location evidence="1">Membrane</location>
        <topology evidence="1">Multi-pass membrane protein</topology>
    </subcellularLocation>
</comment>
<evidence type="ECO:0000256" key="7">
    <source>
        <dbReference type="SAM" id="Phobius"/>
    </source>
</evidence>
<keyword evidence="2 6" id="KW-0813">Transport</keyword>
<feature type="transmembrane region" description="Helical" evidence="7">
    <location>
        <begin position="42"/>
        <end position="64"/>
    </location>
</feature>
<dbReference type="NCBIfam" id="NF037979">
    <property type="entry name" value="Na_transp"/>
    <property type="match status" value="1"/>
</dbReference>
<protein>
    <recommendedName>
        <fullName evidence="6">Transporter</fullName>
    </recommendedName>
</protein>
<evidence type="ECO:0000256" key="6">
    <source>
        <dbReference type="RuleBase" id="RU003732"/>
    </source>
</evidence>
<evidence type="ECO:0000256" key="1">
    <source>
        <dbReference type="ARBA" id="ARBA00004141"/>
    </source>
</evidence>
<comment type="similarity">
    <text evidence="6">Belongs to the sodium:neurotransmitter symporter (SNF) (TC 2.A.22) family.</text>
</comment>
<dbReference type="PROSITE" id="PS00610">
    <property type="entry name" value="NA_NEUROTRAN_SYMP_1"/>
    <property type="match status" value="1"/>
</dbReference>
<evidence type="ECO:0000313" key="9">
    <source>
        <dbReference type="Proteomes" id="UP000053681"/>
    </source>
</evidence>
<feature type="transmembrane region" description="Helical" evidence="7">
    <location>
        <begin position="342"/>
        <end position="363"/>
    </location>
</feature>
<dbReference type="GO" id="GO:0015293">
    <property type="term" value="F:symporter activity"/>
    <property type="evidence" value="ECO:0007669"/>
    <property type="project" value="UniProtKB-KW"/>
</dbReference>
<sequence>MNQTNQWTSKLGFIMAAAGSAVGIGAIWKFPYVAGTSGGGAFLLIFLLFTLLIGLPLLLAEFVIGRSTQKDAISAYEKIAPGTAWVWIGRLGVITSFVILSFYSVVGGWIILYLYRSVTNQLVGSTDDYAALFNDTISSSFSPVIGQLLFMIITIVVVAKGVQNGIEKANKYMFPALFILFIALIIRSLTLDGAMEGVAFFLNPDFTKLTSESILYAMGQSFFAISIGISIMVTYSSYLNKEESLQRSGGMIVGLNILVSIFAGLAIFPAVFSIGLEPTAGPGLLFNVLPAVFEQIPFGGLFLTIFLALFLFATLTSAFSLLETIVAAVTKGNNDKRTKASWTLGILIFIVGVPSALSFGVLSDITFGGKILFDALDYLTLNILMPFGALLISFFVSYRMDKNAVYEEFISGSRTAKYLFKAWMILLRYIIPIVIIIVYLHTFGVL</sequence>
<dbReference type="InterPro" id="IPR037272">
    <property type="entry name" value="SNS_sf"/>
</dbReference>
<dbReference type="PANTHER" id="PTHR42948:SF1">
    <property type="entry name" value="TRANSPORTER"/>
    <property type="match status" value="1"/>
</dbReference>
<keyword evidence="4 7" id="KW-1133">Transmembrane helix</keyword>
<feature type="transmembrane region" description="Helical" evidence="7">
    <location>
        <begin position="418"/>
        <end position="440"/>
    </location>
</feature>
<keyword evidence="3 6" id="KW-0812">Transmembrane</keyword>
<proteinExistence type="inferred from homology"/>
<dbReference type="AlphaFoldDB" id="A0A0V8JID5"/>
<feature type="transmembrane region" description="Helical" evidence="7">
    <location>
        <begin position="174"/>
        <end position="194"/>
    </location>
</feature>
<evidence type="ECO:0000256" key="3">
    <source>
        <dbReference type="ARBA" id="ARBA00022692"/>
    </source>
</evidence>
<feature type="transmembrane region" description="Helical" evidence="7">
    <location>
        <begin position="85"/>
        <end position="115"/>
    </location>
</feature>
<keyword evidence="9" id="KW-1185">Reference proteome</keyword>
<keyword evidence="6" id="KW-0769">Symport</keyword>
<dbReference type="PANTHER" id="PTHR42948">
    <property type="entry name" value="TRANSPORTER"/>
    <property type="match status" value="1"/>
</dbReference>